<dbReference type="Gene3D" id="3.10.270.10">
    <property type="entry name" value="Urate Oxidase"/>
    <property type="match status" value="1"/>
</dbReference>
<dbReference type="PANTHER" id="PTHR36445">
    <property type="entry name" value="GTP CYCLOHYDROLASE MPTA"/>
    <property type="match status" value="1"/>
</dbReference>
<dbReference type="EMBL" id="BJYX01000024">
    <property type="protein sequence ID" value="GEO31681.1"/>
    <property type="molecule type" value="Genomic_DNA"/>
</dbReference>
<organism evidence="2 3">
    <name type="scientific">Terrabacter aerolatus</name>
    <dbReference type="NCBI Taxonomy" id="422442"/>
    <lineage>
        <taxon>Bacteria</taxon>
        <taxon>Bacillati</taxon>
        <taxon>Actinomycetota</taxon>
        <taxon>Actinomycetes</taxon>
        <taxon>Micrococcales</taxon>
        <taxon>Intrasporangiaceae</taxon>
        <taxon>Terrabacter</taxon>
    </lineage>
</organism>
<evidence type="ECO:0000256" key="1">
    <source>
        <dbReference type="ARBA" id="ARBA00022801"/>
    </source>
</evidence>
<dbReference type="InterPro" id="IPR003801">
    <property type="entry name" value="GTP_cyclohydrolase_FolE2/MptA"/>
</dbReference>
<sequence length="261" mass="28687">MALPDIQDQVDERGISLDNVGIDGVRMPSTFSDGVTTQAGVASFEVVVQLPEDRRGTHMSRMVELVHEHLEVIDPRELPTVLKQAASRLDVGVATIGIGLPFATRVLSPVSGREAWQPSDLRLRATLRGDVFELVTSVTSEVTSLCPCSKAISDYGAHNQRSVVTVDVHGHDDCPYPVSVARLVELIRLTGSCPVFPIVKRPDERSITMTAFEHAAFVEDMARDLSGLLRKQRVRHSVRVRNLESIHSHDAIASLSWRPEG</sequence>
<reference evidence="2 3" key="1">
    <citation type="submission" date="2019-07" db="EMBL/GenBank/DDBJ databases">
        <title>Whole genome shotgun sequence of Terrabacter aerolatus NBRC 106305.</title>
        <authorList>
            <person name="Hosoyama A."/>
            <person name="Uohara A."/>
            <person name="Ohji S."/>
            <person name="Ichikawa N."/>
        </authorList>
    </citation>
    <scope>NUCLEOTIDE SEQUENCE [LARGE SCALE GENOMIC DNA]</scope>
    <source>
        <strain evidence="2 3">NBRC 106305</strain>
    </source>
</reference>
<protein>
    <submittedName>
        <fullName evidence="2">GTP cyclohydrolase FolE2</fullName>
    </submittedName>
</protein>
<name>A0A512D5D5_9MICO</name>
<dbReference type="AlphaFoldDB" id="A0A512D5D5"/>
<evidence type="ECO:0000313" key="3">
    <source>
        <dbReference type="Proteomes" id="UP000321534"/>
    </source>
</evidence>
<dbReference type="PANTHER" id="PTHR36445:SF1">
    <property type="entry name" value="GTP CYCLOHYDROLASE MPTA"/>
    <property type="match status" value="1"/>
</dbReference>
<dbReference type="Pfam" id="PF02649">
    <property type="entry name" value="GCHY-1"/>
    <property type="match status" value="1"/>
</dbReference>
<keyword evidence="1 2" id="KW-0378">Hydrolase</keyword>
<gene>
    <name evidence="2" type="primary">folE2</name>
    <name evidence="2" type="ORF">TAE01_34910</name>
</gene>
<comment type="caution">
    <text evidence="2">The sequence shown here is derived from an EMBL/GenBank/DDBJ whole genome shotgun (WGS) entry which is preliminary data.</text>
</comment>
<keyword evidence="3" id="KW-1185">Reference proteome</keyword>
<dbReference type="Proteomes" id="UP000321534">
    <property type="component" value="Unassembled WGS sequence"/>
</dbReference>
<proteinExistence type="predicted"/>
<dbReference type="GO" id="GO:0003934">
    <property type="term" value="F:GTP cyclohydrolase I activity"/>
    <property type="evidence" value="ECO:0007669"/>
    <property type="project" value="InterPro"/>
</dbReference>
<dbReference type="RefSeq" id="WP_222594169.1">
    <property type="nucleotide sequence ID" value="NZ_BAAARO010000019.1"/>
</dbReference>
<accession>A0A512D5D5</accession>
<dbReference type="NCBIfam" id="NF010200">
    <property type="entry name" value="PRK13674.1-1"/>
    <property type="match status" value="1"/>
</dbReference>
<evidence type="ECO:0000313" key="2">
    <source>
        <dbReference type="EMBL" id="GEO31681.1"/>
    </source>
</evidence>